<evidence type="ECO:0000313" key="3">
    <source>
        <dbReference type="Proteomes" id="UP001357485"/>
    </source>
</evidence>
<dbReference type="EMBL" id="JAVRRA010025659">
    <property type="protein sequence ID" value="KAK5108794.1"/>
    <property type="molecule type" value="Genomic_DNA"/>
</dbReference>
<sequence>VKDVLCDDAPEGHVPDDFDEEDEITTKDISSYCWRAVKEASLVARAIVTHAPPRNVFMDSTNQTPYLDRLGRLAFTQLAELRHRGAFSTVAQTFAVCCVRCEATKDPLFRTLLREWYKRNLKHPTMRITPRATPKQEPLESVTEDFDLVSCLDTTQIMLS</sequence>
<feature type="domain" description="DUF2428" evidence="1">
    <location>
        <begin position="1"/>
        <end position="123"/>
    </location>
</feature>
<evidence type="ECO:0000259" key="1">
    <source>
        <dbReference type="Pfam" id="PF10350"/>
    </source>
</evidence>
<name>A0ABR0KQS3_9PEZI</name>
<comment type="caution">
    <text evidence="2">The sequence shown here is derived from an EMBL/GenBank/DDBJ whole genome shotgun (WGS) entry which is preliminary data.</text>
</comment>
<protein>
    <recommendedName>
        <fullName evidence="1">DUF2428 domain-containing protein</fullName>
    </recommendedName>
</protein>
<reference evidence="2 3" key="1">
    <citation type="submission" date="2023-08" db="EMBL/GenBank/DDBJ databases">
        <title>Black Yeasts Isolated from many extreme environments.</title>
        <authorList>
            <person name="Coleine C."/>
            <person name="Stajich J.E."/>
            <person name="Selbmann L."/>
        </authorList>
    </citation>
    <scope>NUCLEOTIDE SEQUENCE [LARGE SCALE GENOMIC DNA]</scope>
    <source>
        <strain evidence="2 3">CCFEE 536</strain>
    </source>
</reference>
<feature type="non-terminal residue" evidence="2">
    <location>
        <position position="1"/>
    </location>
</feature>
<dbReference type="InterPro" id="IPR019442">
    <property type="entry name" value="THADA/TRM732_DUF2428"/>
</dbReference>
<dbReference type="InterPro" id="IPR051954">
    <property type="entry name" value="tRNA_methyltransferase_THADA"/>
</dbReference>
<organism evidence="2 3">
    <name type="scientific">Cryomyces antarcticus</name>
    <dbReference type="NCBI Taxonomy" id="329879"/>
    <lineage>
        <taxon>Eukaryota</taxon>
        <taxon>Fungi</taxon>
        <taxon>Dikarya</taxon>
        <taxon>Ascomycota</taxon>
        <taxon>Pezizomycotina</taxon>
        <taxon>Dothideomycetes</taxon>
        <taxon>Dothideomycetes incertae sedis</taxon>
        <taxon>Cryomyces</taxon>
    </lineage>
</organism>
<gene>
    <name evidence="2" type="ORF">LTR16_005962</name>
</gene>
<accession>A0ABR0KQS3</accession>
<proteinExistence type="predicted"/>
<dbReference type="PANTHER" id="PTHR14387:SF0">
    <property type="entry name" value="DUF2428 DOMAIN-CONTAINING PROTEIN"/>
    <property type="match status" value="1"/>
</dbReference>
<dbReference type="PANTHER" id="PTHR14387">
    <property type="entry name" value="THADA/DEATH RECEPTOR INTERACTING PROTEIN"/>
    <property type="match status" value="1"/>
</dbReference>
<keyword evidence="3" id="KW-1185">Reference proteome</keyword>
<evidence type="ECO:0000313" key="2">
    <source>
        <dbReference type="EMBL" id="KAK5108794.1"/>
    </source>
</evidence>
<dbReference type="Pfam" id="PF10350">
    <property type="entry name" value="DUF2428"/>
    <property type="match status" value="1"/>
</dbReference>
<dbReference type="Proteomes" id="UP001357485">
    <property type="component" value="Unassembled WGS sequence"/>
</dbReference>